<dbReference type="EMBL" id="CATNWA010014455">
    <property type="protein sequence ID" value="CAI9572006.1"/>
    <property type="molecule type" value="Genomic_DNA"/>
</dbReference>
<keyword evidence="2" id="KW-1185">Reference proteome</keyword>
<comment type="caution">
    <text evidence="1">The sequence shown here is derived from an EMBL/GenBank/DDBJ whole genome shotgun (WGS) entry which is preliminary data.</text>
</comment>
<reference evidence="1" key="1">
    <citation type="submission" date="2023-05" db="EMBL/GenBank/DDBJ databases">
        <authorList>
            <person name="Stuckert A."/>
        </authorList>
    </citation>
    <scope>NUCLEOTIDE SEQUENCE</scope>
</reference>
<accession>A0ABN9DHC3</accession>
<organism evidence="1 2">
    <name type="scientific">Staurois parvus</name>
    <dbReference type="NCBI Taxonomy" id="386267"/>
    <lineage>
        <taxon>Eukaryota</taxon>
        <taxon>Metazoa</taxon>
        <taxon>Chordata</taxon>
        <taxon>Craniata</taxon>
        <taxon>Vertebrata</taxon>
        <taxon>Euteleostomi</taxon>
        <taxon>Amphibia</taxon>
        <taxon>Batrachia</taxon>
        <taxon>Anura</taxon>
        <taxon>Neobatrachia</taxon>
        <taxon>Ranoidea</taxon>
        <taxon>Ranidae</taxon>
        <taxon>Staurois</taxon>
    </lineage>
</organism>
<protein>
    <submittedName>
        <fullName evidence="1">Uncharacterized protein</fullName>
    </submittedName>
</protein>
<gene>
    <name evidence="1" type="ORF">SPARVUS_LOCUS7365588</name>
</gene>
<evidence type="ECO:0000313" key="2">
    <source>
        <dbReference type="Proteomes" id="UP001162483"/>
    </source>
</evidence>
<evidence type="ECO:0000313" key="1">
    <source>
        <dbReference type="EMBL" id="CAI9572006.1"/>
    </source>
</evidence>
<dbReference type="Proteomes" id="UP001162483">
    <property type="component" value="Unassembled WGS sequence"/>
</dbReference>
<sequence length="195" mass="21664">MVPEAKGLMVRCWDHNADNRPSFHDCSECTSVMYETYQMEAVSAVRSVEDRLINMGSSDQQADSSDYVSGGTEEFLKALENGGVSQDSQHSDSKTSGEDTKAFWNVEDTNKNKENICSSTGGTMDKLVEVLKESGDYKKIMDKLNDEGVLSEEDQRNLNSSQNLKDFGNAAKVFGEKLKDKPVKILPILKSLFDL</sequence>
<proteinExistence type="predicted"/>
<name>A0ABN9DHC3_9NEOB</name>